<evidence type="ECO:0000256" key="1">
    <source>
        <dbReference type="SAM" id="MobiDB-lite"/>
    </source>
</evidence>
<reference evidence="2" key="2">
    <citation type="submission" date="2023-06" db="EMBL/GenBank/DDBJ databases">
        <authorList>
            <person name="Ma L."/>
            <person name="Liu K.-W."/>
            <person name="Li Z."/>
            <person name="Hsiao Y.-Y."/>
            <person name="Qi Y."/>
            <person name="Fu T."/>
            <person name="Tang G."/>
            <person name="Zhang D."/>
            <person name="Sun W.-H."/>
            <person name="Liu D.-K."/>
            <person name="Li Y."/>
            <person name="Chen G.-Z."/>
            <person name="Liu X.-D."/>
            <person name="Liao X.-Y."/>
            <person name="Jiang Y.-T."/>
            <person name="Yu X."/>
            <person name="Hao Y."/>
            <person name="Huang J."/>
            <person name="Zhao X.-W."/>
            <person name="Ke S."/>
            <person name="Chen Y.-Y."/>
            <person name="Wu W.-L."/>
            <person name="Hsu J.-L."/>
            <person name="Lin Y.-F."/>
            <person name="Huang M.-D."/>
            <person name="Li C.-Y."/>
            <person name="Huang L."/>
            <person name="Wang Z.-W."/>
            <person name="Zhao X."/>
            <person name="Zhong W.-Y."/>
            <person name="Peng D.-H."/>
            <person name="Ahmad S."/>
            <person name="Lan S."/>
            <person name="Zhang J.-S."/>
            <person name="Tsai W.-C."/>
            <person name="Van De Peer Y."/>
            <person name="Liu Z.-J."/>
        </authorList>
    </citation>
    <scope>NUCLEOTIDE SEQUENCE</scope>
    <source>
        <strain evidence="2">CP</strain>
        <tissue evidence="2">Leaves</tissue>
    </source>
</reference>
<gene>
    <name evidence="2" type="ORF">QJS10_CPB22g00786</name>
</gene>
<feature type="region of interest" description="Disordered" evidence="1">
    <location>
        <begin position="1"/>
        <end position="34"/>
    </location>
</feature>
<organism evidence="2 3">
    <name type="scientific">Acorus calamus</name>
    <name type="common">Sweet flag</name>
    <dbReference type="NCBI Taxonomy" id="4465"/>
    <lineage>
        <taxon>Eukaryota</taxon>
        <taxon>Viridiplantae</taxon>
        <taxon>Streptophyta</taxon>
        <taxon>Embryophyta</taxon>
        <taxon>Tracheophyta</taxon>
        <taxon>Spermatophyta</taxon>
        <taxon>Magnoliopsida</taxon>
        <taxon>Liliopsida</taxon>
        <taxon>Acoraceae</taxon>
        <taxon>Acorus</taxon>
    </lineage>
</organism>
<accession>A0AAV9C085</accession>
<protein>
    <submittedName>
        <fullName evidence="2">Uncharacterized protein</fullName>
    </submittedName>
</protein>
<dbReference type="EMBL" id="JAUJYO010000022">
    <property type="protein sequence ID" value="KAK1281734.1"/>
    <property type="molecule type" value="Genomic_DNA"/>
</dbReference>
<evidence type="ECO:0000313" key="3">
    <source>
        <dbReference type="Proteomes" id="UP001180020"/>
    </source>
</evidence>
<proteinExistence type="predicted"/>
<reference evidence="2" key="1">
    <citation type="journal article" date="2023" name="Nat. Commun.">
        <title>Diploid and tetraploid genomes of Acorus and the evolution of monocots.</title>
        <authorList>
            <person name="Ma L."/>
            <person name="Liu K.W."/>
            <person name="Li Z."/>
            <person name="Hsiao Y.Y."/>
            <person name="Qi Y."/>
            <person name="Fu T."/>
            <person name="Tang G.D."/>
            <person name="Zhang D."/>
            <person name="Sun W.H."/>
            <person name="Liu D.K."/>
            <person name="Li Y."/>
            <person name="Chen G.Z."/>
            <person name="Liu X.D."/>
            <person name="Liao X.Y."/>
            <person name="Jiang Y.T."/>
            <person name="Yu X."/>
            <person name="Hao Y."/>
            <person name="Huang J."/>
            <person name="Zhao X.W."/>
            <person name="Ke S."/>
            <person name="Chen Y.Y."/>
            <person name="Wu W.L."/>
            <person name="Hsu J.L."/>
            <person name="Lin Y.F."/>
            <person name="Huang M.D."/>
            <person name="Li C.Y."/>
            <person name="Huang L."/>
            <person name="Wang Z.W."/>
            <person name="Zhao X."/>
            <person name="Zhong W.Y."/>
            <person name="Peng D.H."/>
            <person name="Ahmad S."/>
            <person name="Lan S."/>
            <person name="Zhang J.S."/>
            <person name="Tsai W.C."/>
            <person name="Van de Peer Y."/>
            <person name="Liu Z.J."/>
        </authorList>
    </citation>
    <scope>NUCLEOTIDE SEQUENCE</scope>
    <source>
        <strain evidence="2">CP</strain>
    </source>
</reference>
<sequence length="116" mass="13745">MKRHSIGKGRSPSPPRGRVRRHPNSEDEEGRPQEVGVAAAATLLGWAEAKKYRVAEQRRNWAYYPQYRSTVHRIFETFATLELSKRHSDMLRRIPLWNLFKSFIDRPYDYSKTKKK</sequence>
<evidence type="ECO:0000313" key="2">
    <source>
        <dbReference type="EMBL" id="KAK1281734.1"/>
    </source>
</evidence>
<comment type="caution">
    <text evidence="2">The sequence shown here is derived from an EMBL/GenBank/DDBJ whole genome shotgun (WGS) entry which is preliminary data.</text>
</comment>
<keyword evidence="3" id="KW-1185">Reference proteome</keyword>
<dbReference type="Proteomes" id="UP001180020">
    <property type="component" value="Unassembled WGS sequence"/>
</dbReference>
<name>A0AAV9C085_ACOCL</name>
<dbReference type="AlphaFoldDB" id="A0AAV9C085"/>